<feature type="compositionally biased region" description="Polar residues" evidence="2">
    <location>
        <begin position="150"/>
        <end position="181"/>
    </location>
</feature>
<feature type="repeat" description="PPR" evidence="1">
    <location>
        <begin position="384"/>
        <end position="418"/>
    </location>
</feature>
<evidence type="ECO:0000313" key="3">
    <source>
        <dbReference type="EMBL" id="RAL07982.1"/>
    </source>
</evidence>
<evidence type="ECO:0000313" key="4">
    <source>
        <dbReference type="Proteomes" id="UP000248961"/>
    </source>
</evidence>
<dbReference type="InterPro" id="IPR051114">
    <property type="entry name" value="Mito_RNA_Proc_CCM1"/>
</dbReference>
<accession>A0A395HJ79</accession>
<proteinExistence type="predicted"/>
<dbReference type="GO" id="GO:0005739">
    <property type="term" value="C:mitochondrion"/>
    <property type="evidence" value="ECO:0007669"/>
    <property type="project" value="TreeGrafter"/>
</dbReference>
<dbReference type="VEuPathDB" id="FungiDB:BO97DRAFT_408633"/>
<evidence type="ECO:0000256" key="1">
    <source>
        <dbReference type="PROSITE-ProRule" id="PRU00708"/>
    </source>
</evidence>
<dbReference type="OrthoDB" id="3026777at2759"/>
<dbReference type="PANTHER" id="PTHR47934:SF16">
    <property type="entry name" value="PENTATRICOPEPTIDE REPEAT PROTEIN (AFU_ORTHOLOGUE AFUA_5G07770)"/>
    <property type="match status" value="1"/>
</dbReference>
<dbReference type="InterPro" id="IPR002885">
    <property type="entry name" value="PPR_rpt"/>
</dbReference>
<dbReference type="GeneID" id="37200196"/>
<dbReference type="GO" id="GO:0006396">
    <property type="term" value="P:RNA processing"/>
    <property type="evidence" value="ECO:0007669"/>
    <property type="project" value="TreeGrafter"/>
</dbReference>
<name>A0A395HJ79_ASPHC</name>
<dbReference type="InterPro" id="IPR011990">
    <property type="entry name" value="TPR-like_helical_dom_sf"/>
</dbReference>
<dbReference type="AlphaFoldDB" id="A0A395HJ79"/>
<dbReference type="GO" id="GO:0007005">
    <property type="term" value="P:mitochondrion organization"/>
    <property type="evidence" value="ECO:0007669"/>
    <property type="project" value="TreeGrafter"/>
</dbReference>
<feature type="region of interest" description="Disordered" evidence="2">
    <location>
        <begin position="95"/>
        <end position="124"/>
    </location>
</feature>
<keyword evidence="4" id="KW-1185">Reference proteome</keyword>
<organism evidence="3 4">
    <name type="scientific">Aspergillus homomorphus (strain CBS 101889)</name>
    <dbReference type="NCBI Taxonomy" id="1450537"/>
    <lineage>
        <taxon>Eukaryota</taxon>
        <taxon>Fungi</taxon>
        <taxon>Dikarya</taxon>
        <taxon>Ascomycota</taxon>
        <taxon>Pezizomycotina</taxon>
        <taxon>Eurotiomycetes</taxon>
        <taxon>Eurotiomycetidae</taxon>
        <taxon>Eurotiales</taxon>
        <taxon>Aspergillaceae</taxon>
        <taxon>Aspergillus</taxon>
        <taxon>Aspergillus subgen. Circumdati</taxon>
    </lineage>
</organism>
<dbReference type="RefSeq" id="XP_025547136.1">
    <property type="nucleotide sequence ID" value="XM_025695907.1"/>
</dbReference>
<sequence>MIPEPTAHGTTPAVPSRNALRVLRRLALAGSTVGSFCTLAAITYDVHRRVSVAERIVENKRTLQTSAPHYDATSAAKRLARMMAAAEAGEFDGLASMKDNNQPQQSSKAQAPEGKPDGGSALPEMYLNLPDVRLSQAEKLLRATRPGPLNPQQQQSAGLGGFASQSQTEPATASGEATENASEAAPAVTDRFVKYGDSPLGNLVDLPVTEQMERLLEFEYPIEAAQVFLDNHPSSLLTLPEDRRELAKRVFYANCTAGNVLLARNVFERLEDVHQVDFDMWKTVILKLAAKGHIESTAAIYSRFMHDFTASPDMLDIVLRCLVESQRLTTAKWLLLRNIQHDRGCGLCGAYLTGLWRKTRSIELMNSQLRKLLQVLGRLQKRATDKLFNPVIKAYVEFGRLADAEALAKEMIDYGAFPGCRTKGLLVLGKAFQCDWDAVHAGLKEMLKEGLPLTRKADFIPIFDRIFLEFWPTHNGREIKDFIYRSLDEYNMVPDRVLYRHMIEALVMKGDREMVYEFLRYAKDNHWPKHLNEYEFLEMLRARRHALEESPIGFWQMLQAARVKHGQSQASQRILGYDKHSFPSPEVNRMPFTEDSLPFFKRMKQETLPSKRVHQYQKLDRQMSHGMHSGKFLSALRSYEDAKRARFQLKQVHVELAVISTILEKGIEPARALIEEDWGNIRALTRFLPQFFRVVNEIDTQATGEHIKIAVLRWYDICTERPNLTPKHHLLVSVCRRVITQDDPKLALELLSTVYASKYRKIIPFDGVCLKMFLRAFANTDNPLGVRWCLLTALTWREVHEDFLIELRSFMGRLRHHSDSHLEKYHYLLEREEYITHLANLVMQKFQSGEGTTWDVHHNPSYKKNKRELLKRPLNADRIYVIENVERTVPQWDEEYELEAALGRLEGVPTSTVAQLTEEHYLAQELAEEIPTAA</sequence>
<reference evidence="3 4" key="1">
    <citation type="submission" date="2018-02" db="EMBL/GenBank/DDBJ databases">
        <title>The genomes of Aspergillus section Nigri reveals drivers in fungal speciation.</title>
        <authorList>
            <consortium name="DOE Joint Genome Institute"/>
            <person name="Vesth T.C."/>
            <person name="Nybo J."/>
            <person name="Theobald S."/>
            <person name="Brandl J."/>
            <person name="Frisvad J.C."/>
            <person name="Nielsen K.F."/>
            <person name="Lyhne E.K."/>
            <person name="Kogle M.E."/>
            <person name="Kuo A."/>
            <person name="Riley R."/>
            <person name="Clum A."/>
            <person name="Nolan M."/>
            <person name="Lipzen A."/>
            <person name="Salamov A."/>
            <person name="Henrissat B."/>
            <person name="Wiebenga A."/>
            <person name="De vries R.P."/>
            <person name="Grigoriev I.V."/>
            <person name="Mortensen U.H."/>
            <person name="Andersen M.R."/>
            <person name="Baker S.E."/>
        </authorList>
    </citation>
    <scope>NUCLEOTIDE SEQUENCE [LARGE SCALE GENOMIC DNA]</scope>
    <source>
        <strain evidence="3 4">CBS 101889</strain>
    </source>
</reference>
<protein>
    <submittedName>
        <fullName evidence="3">Pentatricopeptide repeat protein</fullName>
    </submittedName>
</protein>
<dbReference type="STRING" id="1450537.A0A395HJ79"/>
<dbReference type="Gene3D" id="1.25.40.10">
    <property type="entry name" value="Tetratricopeptide repeat domain"/>
    <property type="match status" value="1"/>
</dbReference>
<dbReference type="GO" id="GO:0003729">
    <property type="term" value="F:mRNA binding"/>
    <property type="evidence" value="ECO:0007669"/>
    <property type="project" value="TreeGrafter"/>
</dbReference>
<feature type="compositionally biased region" description="Polar residues" evidence="2">
    <location>
        <begin position="98"/>
        <end position="109"/>
    </location>
</feature>
<dbReference type="PANTHER" id="PTHR47934">
    <property type="entry name" value="PENTATRICOPEPTIDE REPEAT-CONTAINING PROTEIN PET309, MITOCHONDRIAL"/>
    <property type="match status" value="1"/>
</dbReference>
<gene>
    <name evidence="3" type="ORF">BO97DRAFT_408633</name>
</gene>
<evidence type="ECO:0000256" key="2">
    <source>
        <dbReference type="SAM" id="MobiDB-lite"/>
    </source>
</evidence>
<dbReference type="Proteomes" id="UP000248961">
    <property type="component" value="Unassembled WGS sequence"/>
</dbReference>
<feature type="region of interest" description="Disordered" evidence="2">
    <location>
        <begin position="145"/>
        <end position="184"/>
    </location>
</feature>
<dbReference type="PROSITE" id="PS51375">
    <property type="entry name" value="PPR"/>
    <property type="match status" value="1"/>
</dbReference>
<dbReference type="EMBL" id="KZ824321">
    <property type="protein sequence ID" value="RAL07982.1"/>
    <property type="molecule type" value="Genomic_DNA"/>
</dbReference>